<evidence type="ECO:0000313" key="2">
    <source>
        <dbReference type="Proteomes" id="UP000183794"/>
    </source>
</evidence>
<accession>A0A1L0CJD0</accession>
<dbReference type="Proteomes" id="UP000183794">
    <property type="component" value="Unassembled WGS sequence"/>
</dbReference>
<sequence length="162" mass="18739">MTQEQEKNTGVVISIAKYRDCVEAEKWPDVANNKDGFGNMKWTKLYELQERKSSRFLCKIHNAQDNRLLALFAGRISANDSDGARVSIDFIERHRDATEIKGHVIVIALKYAYTLCDLFMFDFVKLLNPAPGLLSTYKAEMPDWIYTEHRKYSYLMAPVQHT</sequence>
<dbReference type="RefSeq" id="WP_139291959.1">
    <property type="nucleotide sequence ID" value="NZ_FPLD01000131.1"/>
</dbReference>
<dbReference type="EMBL" id="FPLD01000131">
    <property type="protein sequence ID" value="SGZ17305.1"/>
    <property type="molecule type" value="Genomic_DNA"/>
</dbReference>
<name>A0A1L0CJD0_9GAMM</name>
<dbReference type="AlphaFoldDB" id="A0A1L0CJD0"/>
<gene>
    <name evidence="1" type="ORF">NVI5450_4498</name>
</gene>
<evidence type="ECO:0000313" key="1">
    <source>
        <dbReference type="EMBL" id="SGZ17305.1"/>
    </source>
</evidence>
<proteinExistence type="predicted"/>
<organism evidence="1 2">
    <name type="scientific">Moritella viscosa</name>
    <dbReference type="NCBI Taxonomy" id="80854"/>
    <lineage>
        <taxon>Bacteria</taxon>
        <taxon>Pseudomonadati</taxon>
        <taxon>Pseudomonadota</taxon>
        <taxon>Gammaproteobacteria</taxon>
        <taxon>Alteromonadales</taxon>
        <taxon>Moritellaceae</taxon>
        <taxon>Moritella</taxon>
    </lineage>
</organism>
<reference evidence="1 2" key="1">
    <citation type="submission" date="2016-11" db="EMBL/GenBank/DDBJ databases">
        <authorList>
            <person name="Jaros S."/>
            <person name="Januszkiewicz K."/>
            <person name="Wedrychowicz H."/>
        </authorList>
    </citation>
    <scope>NUCLEOTIDE SEQUENCE [LARGE SCALE GENOMIC DNA]</scope>
    <source>
        <strain evidence="1">NVI 5450</strain>
    </source>
</reference>
<protein>
    <submittedName>
        <fullName evidence="1">Uncharacterized protein</fullName>
    </submittedName>
</protein>